<evidence type="ECO:0000256" key="1">
    <source>
        <dbReference type="SAM" id="Phobius"/>
    </source>
</evidence>
<keyword evidence="3" id="KW-1185">Reference proteome</keyword>
<keyword evidence="1" id="KW-0472">Membrane</keyword>
<feature type="transmembrane region" description="Helical" evidence="1">
    <location>
        <begin position="55"/>
        <end position="76"/>
    </location>
</feature>
<name>A0A137NY73_CONC2</name>
<protein>
    <recommendedName>
        <fullName evidence="4">G-protein coupled receptors family 1 profile domain-containing protein</fullName>
    </recommendedName>
</protein>
<dbReference type="EMBL" id="KQ964624">
    <property type="protein sequence ID" value="KXN67628.1"/>
    <property type="molecule type" value="Genomic_DNA"/>
</dbReference>
<organism evidence="2 3">
    <name type="scientific">Conidiobolus coronatus (strain ATCC 28846 / CBS 209.66 / NRRL 28638)</name>
    <name type="common">Delacroixia coronata</name>
    <dbReference type="NCBI Taxonomy" id="796925"/>
    <lineage>
        <taxon>Eukaryota</taxon>
        <taxon>Fungi</taxon>
        <taxon>Fungi incertae sedis</taxon>
        <taxon>Zoopagomycota</taxon>
        <taxon>Entomophthoromycotina</taxon>
        <taxon>Entomophthoromycetes</taxon>
        <taxon>Entomophthorales</taxon>
        <taxon>Ancylistaceae</taxon>
        <taxon>Conidiobolus</taxon>
    </lineage>
</organism>
<feature type="transmembrane region" description="Helical" evidence="1">
    <location>
        <begin position="22"/>
        <end position="43"/>
    </location>
</feature>
<feature type="transmembrane region" description="Helical" evidence="1">
    <location>
        <begin position="96"/>
        <end position="120"/>
    </location>
</feature>
<evidence type="ECO:0000313" key="2">
    <source>
        <dbReference type="EMBL" id="KXN67628.1"/>
    </source>
</evidence>
<keyword evidence="1" id="KW-0812">Transmembrane</keyword>
<evidence type="ECO:0000313" key="3">
    <source>
        <dbReference type="Proteomes" id="UP000070444"/>
    </source>
</evidence>
<dbReference type="SUPFAM" id="SSF81321">
    <property type="entry name" value="Family A G protein-coupled receptor-like"/>
    <property type="match status" value="1"/>
</dbReference>
<reference evidence="2 3" key="1">
    <citation type="journal article" date="2015" name="Genome Biol. Evol.">
        <title>Phylogenomic analyses indicate that early fungi evolved digesting cell walls of algal ancestors of land plants.</title>
        <authorList>
            <person name="Chang Y."/>
            <person name="Wang S."/>
            <person name="Sekimoto S."/>
            <person name="Aerts A.L."/>
            <person name="Choi C."/>
            <person name="Clum A."/>
            <person name="LaButti K.M."/>
            <person name="Lindquist E.A."/>
            <person name="Yee Ngan C."/>
            <person name="Ohm R.A."/>
            <person name="Salamov A.A."/>
            <person name="Grigoriev I.V."/>
            <person name="Spatafora J.W."/>
            <person name="Berbee M.L."/>
        </authorList>
    </citation>
    <scope>NUCLEOTIDE SEQUENCE [LARGE SCALE GENOMIC DNA]</scope>
    <source>
        <strain evidence="2 3">NRRL 28638</strain>
    </source>
</reference>
<feature type="transmembrane region" description="Helical" evidence="1">
    <location>
        <begin position="132"/>
        <end position="149"/>
    </location>
</feature>
<proteinExistence type="predicted"/>
<feature type="transmembrane region" description="Helical" evidence="1">
    <location>
        <begin position="161"/>
        <end position="184"/>
    </location>
</feature>
<dbReference type="Proteomes" id="UP000070444">
    <property type="component" value="Unassembled WGS sequence"/>
</dbReference>
<dbReference type="AlphaFoldDB" id="A0A137NY73"/>
<sequence length="202" mass="23179">MKRPTNQEVYDQIWPNPWPLPIFYLISGLIGLVLGGAILHVVLKHFRKNMHIDMKLGLCLVVLDVLSSIDFIFSSIANLPVFQLYVHYPVACMVQVAWASTTFITSMNLIGIIALERCLLIVYNIRLKDKHYWYMVFVAYIIPLFNAILCIATDSVEFQNFGVVCHYSAHTLYGIIAFLIMMLFKEPKYIGSRLNSGWTLIK</sequence>
<keyword evidence="1" id="KW-1133">Transmembrane helix</keyword>
<gene>
    <name evidence="2" type="ORF">CONCODRAFT_10287</name>
</gene>
<evidence type="ECO:0008006" key="4">
    <source>
        <dbReference type="Google" id="ProtNLM"/>
    </source>
</evidence>
<dbReference type="Gene3D" id="1.20.1070.10">
    <property type="entry name" value="Rhodopsin 7-helix transmembrane proteins"/>
    <property type="match status" value="1"/>
</dbReference>
<accession>A0A137NY73</accession>